<reference evidence="11 12" key="1">
    <citation type="submission" date="2018-07" db="EMBL/GenBank/DDBJ databases">
        <title>Genomic Encyclopedia of Type Strains, Phase IV (KMG-IV): sequencing the most valuable type-strain genomes for metagenomic binning, comparative biology and taxonomic classification.</title>
        <authorList>
            <person name="Goeker M."/>
        </authorList>
    </citation>
    <scope>NUCLEOTIDE SEQUENCE [LARGE SCALE GENOMIC DNA]</scope>
    <source>
        <strain evidence="11 12">DSM 16500</strain>
    </source>
</reference>
<feature type="disulfide bond" description="Redox-active" evidence="9">
    <location>
        <begin position="33"/>
        <end position="36"/>
    </location>
</feature>
<proteinExistence type="inferred from homology"/>
<dbReference type="EMBL" id="QQAX01000005">
    <property type="protein sequence ID" value="RDI46496.1"/>
    <property type="molecule type" value="Genomic_DNA"/>
</dbReference>
<dbReference type="PANTHER" id="PTHR45663:SF11">
    <property type="entry name" value="GEO12009P1"/>
    <property type="match status" value="1"/>
</dbReference>
<accession>A0A370GTB1</accession>
<evidence type="ECO:0000259" key="10">
    <source>
        <dbReference type="PROSITE" id="PS51352"/>
    </source>
</evidence>
<dbReference type="SUPFAM" id="SSF52833">
    <property type="entry name" value="Thioredoxin-like"/>
    <property type="match status" value="1"/>
</dbReference>
<keyword evidence="5 9" id="KW-0676">Redox-active center</keyword>
<dbReference type="Proteomes" id="UP000254720">
    <property type="component" value="Unassembled WGS sequence"/>
</dbReference>
<keyword evidence="2" id="KW-0813">Transport</keyword>
<keyword evidence="12" id="KW-1185">Reference proteome</keyword>
<feature type="site" description="Deprotonates C-terminal active site Cys" evidence="8">
    <location>
        <position position="27"/>
    </location>
</feature>
<evidence type="ECO:0000256" key="5">
    <source>
        <dbReference type="ARBA" id="ARBA00023284"/>
    </source>
</evidence>
<evidence type="ECO:0000313" key="12">
    <source>
        <dbReference type="Proteomes" id="UP000254720"/>
    </source>
</evidence>
<dbReference type="AlphaFoldDB" id="A0A370GTB1"/>
<keyword evidence="4 9" id="KW-1015">Disulfide bond</keyword>
<comment type="similarity">
    <text evidence="1 7">Belongs to the thioredoxin family.</text>
</comment>
<evidence type="ECO:0000256" key="1">
    <source>
        <dbReference type="ARBA" id="ARBA00008987"/>
    </source>
</evidence>
<evidence type="ECO:0000256" key="2">
    <source>
        <dbReference type="ARBA" id="ARBA00022448"/>
    </source>
</evidence>
<keyword evidence="3" id="KW-0249">Electron transport</keyword>
<sequence length="109" mass="12138">MSSHIHAISDDSFEKEVIESTTPVLVDFWAQWCGPCKALAPLLEEIAQKYTDKVKFVKLDVDRNPSTPPKFGVRGIPTLILFKDGQVKATQVGLLNKAELVQFIDSHLS</sequence>
<dbReference type="PANTHER" id="PTHR45663">
    <property type="entry name" value="GEO12009P1"/>
    <property type="match status" value="1"/>
</dbReference>
<dbReference type="InterPro" id="IPR013766">
    <property type="entry name" value="Thioredoxin_domain"/>
</dbReference>
<dbReference type="RefSeq" id="WP_114833794.1">
    <property type="nucleotide sequence ID" value="NZ_LR699114.1"/>
</dbReference>
<feature type="active site" description="Nucleophile" evidence="8">
    <location>
        <position position="36"/>
    </location>
</feature>
<dbReference type="InterPro" id="IPR017937">
    <property type="entry name" value="Thioredoxin_CS"/>
</dbReference>
<dbReference type="FunFam" id="3.40.30.10:FF:000001">
    <property type="entry name" value="Thioredoxin"/>
    <property type="match status" value="1"/>
</dbReference>
<protein>
    <recommendedName>
        <fullName evidence="6 7">Thioredoxin</fullName>
    </recommendedName>
</protein>
<evidence type="ECO:0000256" key="6">
    <source>
        <dbReference type="NCBIfam" id="TIGR01068"/>
    </source>
</evidence>
<dbReference type="GO" id="GO:0005829">
    <property type="term" value="C:cytosol"/>
    <property type="evidence" value="ECO:0007669"/>
    <property type="project" value="TreeGrafter"/>
</dbReference>
<comment type="caution">
    <text evidence="11">The sequence shown here is derived from an EMBL/GenBank/DDBJ whole genome shotgun (WGS) entry which is preliminary data.</text>
</comment>
<dbReference type="PROSITE" id="PS00194">
    <property type="entry name" value="THIOREDOXIN_1"/>
    <property type="match status" value="1"/>
</dbReference>
<evidence type="ECO:0000256" key="3">
    <source>
        <dbReference type="ARBA" id="ARBA00022982"/>
    </source>
</evidence>
<feature type="domain" description="Thioredoxin" evidence="10">
    <location>
        <begin position="1"/>
        <end position="109"/>
    </location>
</feature>
<dbReference type="Gene3D" id="3.40.30.10">
    <property type="entry name" value="Glutaredoxin"/>
    <property type="match status" value="1"/>
</dbReference>
<dbReference type="PIRSF" id="PIRSF000077">
    <property type="entry name" value="Thioredoxin"/>
    <property type="match status" value="1"/>
</dbReference>
<dbReference type="GO" id="GO:0045454">
    <property type="term" value="P:cell redox homeostasis"/>
    <property type="evidence" value="ECO:0007669"/>
    <property type="project" value="TreeGrafter"/>
</dbReference>
<dbReference type="CDD" id="cd02947">
    <property type="entry name" value="TRX_family"/>
    <property type="match status" value="1"/>
</dbReference>
<dbReference type="InterPro" id="IPR036249">
    <property type="entry name" value="Thioredoxin-like_sf"/>
</dbReference>
<dbReference type="PROSITE" id="PS51352">
    <property type="entry name" value="THIOREDOXIN_2"/>
    <property type="match status" value="1"/>
</dbReference>
<evidence type="ECO:0000256" key="8">
    <source>
        <dbReference type="PIRSR" id="PIRSR000077-1"/>
    </source>
</evidence>
<dbReference type="GO" id="GO:0015035">
    <property type="term" value="F:protein-disulfide reductase activity"/>
    <property type="evidence" value="ECO:0007669"/>
    <property type="project" value="UniProtKB-UniRule"/>
</dbReference>
<evidence type="ECO:0000256" key="7">
    <source>
        <dbReference type="PIRNR" id="PIRNR000077"/>
    </source>
</evidence>
<dbReference type="OrthoDB" id="9790390at2"/>
<evidence type="ECO:0000313" key="11">
    <source>
        <dbReference type="EMBL" id="RDI46496.1"/>
    </source>
</evidence>
<organism evidence="11 12">
    <name type="scientific">Aquicella lusitana</name>
    <dbReference type="NCBI Taxonomy" id="254246"/>
    <lineage>
        <taxon>Bacteria</taxon>
        <taxon>Pseudomonadati</taxon>
        <taxon>Pseudomonadota</taxon>
        <taxon>Gammaproteobacteria</taxon>
        <taxon>Legionellales</taxon>
        <taxon>Coxiellaceae</taxon>
        <taxon>Aquicella</taxon>
    </lineage>
</organism>
<feature type="active site" description="Nucleophile" evidence="8">
    <location>
        <position position="33"/>
    </location>
</feature>
<gene>
    <name evidence="11" type="ORF">C8D86_10520</name>
</gene>
<dbReference type="PRINTS" id="PR00421">
    <property type="entry name" value="THIOREDOXIN"/>
</dbReference>
<feature type="site" description="Contributes to redox potential value" evidence="8">
    <location>
        <position position="35"/>
    </location>
</feature>
<evidence type="ECO:0000256" key="9">
    <source>
        <dbReference type="PIRSR" id="PIRSR000077-4"/>
    </source>
</evidence>
<dbReference type="InterPro" id="IPR005746">
    <property type="entry name" value="Thioredoxin"/>
</dbReference>
<evidence type="ECO:0000256" key="4">
    <source>
        <dbReference type="ARBA" id="ARBA00023157"/>
    </source>
</evidence>
<name>A0A370GTB1_9COXI</name>
<dbReference type="NCBIfam" id="TIGR01068">
    <property type="entry name" value="thioredoxin"/>
    <property type="match status" value="1"/>
</dbReference>
<dbReference type="Pfam" id="PF00085">
    <property type="entry name" value="Thioredoxin"/>
    <property type="match status" value="1"/>
</dbReference>
<feature type="site" description="Contributes to redox potential value" evidence="8">
    <location>
        <position position="34"/>
    </location>
</feature>